<protein>
    <submittedName>
        <fullName evidence="2">Uncharacterized protein</fullName>
    </submittedName>
</protein>
<evidence type="ECO:0000256" key="1">
    <source>
        <dbReference type="SAM" id="MobiDB-lite"/>
    </source>
</evidence>
<reference evidence="2" key="1">
    <citation type="submission" date="2022-11" db="EMBL/GenBank/DDBJ databases">
        <title>Genome Sequence of Cubamyces cubensis.</title>
        <authorList>
            <person name="Buettner E."/>
        </authorList>
    </citation>
    <scope>NUCLEOTIDE SEQUENCE</scope>
    <source>
        <strain evidence="2">MPL-01</strain>
    </source>
</reference>
<sequence length="402" mass="45008">MLWTGLADTAVELLAAKSVNDLLEVIYDALEVHRTIANRGHSLNLDVGMPNVLMNPLTSLHSEQSEQDILRDCPPLIDEVVAGGDARSVNYHFDLEHTLDLTAGAYANGVEVQLYRRPGAPFNTARAVCGSRVHCNPSTLYWLRQMPLLDGDAKSLYIKMHGEERYNKYNDHLGFIHGGKPPKGQDLCELYEKAEAMPFYDRWEYGAESIFWSMLGALLRVTPVGFEEMPTDTSANNLNKTWRILCDFVLPEEDTCEDSRNTLLSVVYQKRLIKSFPSVMKPVALLLVDIIFHVLPPYPLMDELPTHHDHLHGAIQRLILQYLVNNRDNPIVLEPRKLRAGTFPSAPAVNRGSLSHSQHSASQPSPGSRGKKRTLALEGDPAIGPATKQPRCSTLLPTDRYR</sequence>
<dbReference type="EMBL" id="JAPEVG010000312">
    <property type="protein sequence ID" value="KAJ8468962.1"/>
    <property type="molecule type" value="Genomic_DNA"/>
</dbReference>
<feature type="compositionally biased region" description="Low complexity" evidence="1">
    <location>
        <begin position="352"/>
        <end position="368"/>
    </location>
</feature>
<organism evidence="2 3">
    <name type="scientific">Trametes cubensis</name>
    <dbReference type="NCBI Taxonomy" id="1111947"/>
    <lineage>
        <taxon>Eukaryota</taxon>
        <taxon>Fungi</taxon>
        <taxon>Dikarya</taxon>
        <taxon>Basidiomycota</taxon>
        <taxon>Agaricomycotina</taxon>
        <taxon>Agaricomycetes</taxon>
        <taxon>Polyporales</taxon>
        <taxon>Polyporaceae</taxon>
        <taxon>Trametes</taxon>
    </lineage>
</organism>
<evidence type="ECO:0000313" key="2">
    <source>
        <dbReference type="EMBL" id="KAJ8468962.1"/>
    </source>
</evidence>
<gene>
    <name evidence="2" type="ORF">ONZ51_g9302</name>
</gene>
<evidence type="ECO:0000313" key="3">
    <source>
        <dbReference type="Proteomes" id="UP001215151"/>
    </source>
</evidence>
<comment type="caution">
    <text evidence="2">The sequence shown here is derived from an EMBL/GenBank/DDBJ whole genome shotgun (WGS) entry which is preliminary data.</text>
</comment>
<dbReference type="AlphaFoldDB" id="A0AAD7X9X3"/>
<proteinExistence type="predicted"/>
<name>A0AAD7X9X3_9APHY</name>
<feature type="region of interest" description="Disordered" evidence="1">
    <location>
        <begin position="344"/>
        <end position="402"/>
    </location>
</feature>
<accession>A0AAD7X9X3</accession>
<keyword evidence="3" id="KW-1185">Reference proteome</keyword>
<dbReference type="Proteomes" id="UP001215151">
    <property type="component" value="Unassembled WGS sequence"/>
</dbReference>